<sequence>MYLVLSSPGVSHVYEIERQSSSIRFSFIALQS</sequence>
<evidence type="ECO:0000313" key="2">
    <source>
        <dbReference type="Proteomes" id="UP000811609"/>
    </source>
</evidence>
<comment type="caution">
    <text evidence="1">The sequence shown here is derived from an EMBL/GenBank/DDBJ whole genome shotgun (WGS) entry which is preliminary data.</text>
</comment>
<name>A0A8T1NTI9_CARIL</name>
<organism evidence="1 2">
    <name type="scientific">Carya illinoinensis</name>
    <name type="common">Pecan</name>
    <dbReference type="NCBI Taxonomy" id="32201"/>
    <lineage>
        <taxon>Eukaryota</taxon>
        <taxon>Viridiplantae</taxon>
        <taxon>Streptophyta</taxon>
        <taxon>Embryophyta</taxon>
        <taxon>Tracheophyta</taxon>
        <taxon>Spermatophyta</taxon>
        <taxon>Magnoliopsida</taxon>
        <taxon>eudicotyledons</taxon>
        <taxon>Gunneridae</taxon>
        <taxon>Pentapetalae</taxon>
        <taxon>rosids</taxon>
        <taxon>fabids</taxon>
        <taxon>Fagales</taxon>
        <taxon>Juglandaceae</taxon>
        <taxon>Carya</taxon>
    </lineage>
</organism>
<accession>A0A8T1NTI9</accession>
<proteinExistence type="predicted"/>
<gene>
    <name evidence="1" type="ORF">CIPAW_12G016300</name>
</gene>
<dbReference type="EMBL" id="CM031820">
    <property type="protein sequence ID" value="KAG6632971.1"/>
    <property type="molecule type" value="Genomic_DNA"/>
</dbReference>
<protein>
    <submittedName>
        <fullName evidence="1">Uncharacterized protein</fullName>
    </submittedName>
</protein>
<reference evidence="1" key="1">
    <citation type="submission" date="2020-12" db="EMBL/GenBank/DDBJ databases">
        <title>WGS assembly of Carya illinoinensis cv. Pawnee.</title>
        <authorList>
            <person name="Platts A."/>
            <person name="Shu S."/>
            <person name="Wright S."/>
            <person name="Barry K."/>
            <person name="Edger P."/>
            <person name="Pires J.C."/>
            <person name="Schmutz J."/>
        </authorList>
    </citation>
    <scope>NUCLEOTIDE SEQUENCE</scope>
    <source>
        <tissue evidence="1">Leaf</tissue>
    </source>
</reference>
<dbReference type="AlphaFoldDB" id="A0A8T1NTI9"/>
<dbReference type="Proteomes" id="UP000811609">
    <property type="component" value="Chromosome 12"/>
</dbReference>
<evidence type="ECO:0000313" key="1">
    <source>
        <dbReference type="EMBL" id="KAG6632971.1"/>
    </source>
</evidence>
<keyword evidence="2" id="KW-1185">Reference proteome</keyword>